<feature type="compositionally biased region" description="Polar residues" evidence="1">
    <location>
        <begin position="297"/>
        <end position="309"/>
    </location>
</feature>
<feature type="region of interest" description="Disordered" evidence="1">
    <location>
        <begin position="269"/>
        <end position="358"/>
    </location>
</feature>
<evidence type="ECO:0000256" key="1">
    <source>
        <dbReference type="SAM" id="MobiDB-lite"/>
    </source>
</evidence>
<gene>
    <name evidence="2" type="ORF">C1SCF055_LOCUS40250</name>
</gene>
<evidence type="ECO:0000313" key="2">
    <source>
        <dbReference type="EMBL" id="CAI4015420.1"/>
    </source>
</evidence>
<reference evidence="2" key="1">
    <citation type="submission" date="2022-10" db="EMBL/GenBank/DDBJ databases">
        <authorList>
            <person name="Chen Y."/>
            <person name="Dougan E. K."/>
            <person name="Chan C."/>
            <person name="Rhodes N."/>
            <person name="Thang M."/>
        </authorList>
    </citation>
    <scope>NUCLEOTIDE SEQUENCE</scope>
</reference>
<comment type="caution">
    <text evidence="2">The sequence shown here is derived from an EMBL/GenBank/DDBJ whole genome shotgun (WGS) entry which is preliminary data.</text>
</comment>
<feature type="compositionally biased region" description="Polar residues" evidence="1">
    <location>
        <begin position="186"/>
        <end position="199"/>
    </location>
</feature>
<accession>A0A9P1DTK5</accession>
<dbReference type="EMBL" id="CAMXCT010006531">
    <property type="protein sequence ID" value="CAI4015420.1"/>
    <property type="molecule type" value="Genomic_DNA"/>
</dbReference>
<dbReference type="Proteomes" id="UP001152797">
    <property type="component" value="Unassembled WGS sequence"/>
</dbReference>
<dbReference type="EMBL" id="CAMXCT020006531">
    <property type="protein sequence ID" value="CAL1168795.1"/>
    <property type="molecule type" value="Genomic_DNA"/>
</dbReference>
<keyword evidence="4" id="KW-1185">Reference proteome</keyword>
<dbReference type="OrthoDB" id="431410at2759"/>
<protein>
    <submittedName>
        <fullName evidence="2">Uncharacterized protein</fullName>
    </submittedName>
</protein>
<reference evidence="3" key="2">
    <citation type="submission" date="2024-04" db="EMBL/GenBank/DDBJ databases">
        <authorList>
            <person name="Chen Y."/>
            <person name="Shah S."/>
            <person name="Dougan E. K."/>
            <person name="Thang M."/>
            <person name="Chan C."/>
        </authorList>
    </citation>
    <scope>NUCLEOTIDE SEQUENCE [LARGE SCALE GENOMIC DNA]</scope>
</reference>
<dbReference type="EMBL" id="CAMXCT030006531">
    <property type="protein sequence ID" value="CAL4802732.1"/>
    <property type="molecule type" value="Genomic_DNA"/>
</dbReference>
<evidence type="ECO:0000313" key="3">
    <source>
        <dbReference type="EMBL" id="CAL1168795.1"/>
    </source>
</evidence>
<feature type="region of interest" description="Disordered" evidence="1">
    <location>
        <begin position="186"/>
        <end position="208"/>
    </location>
</feature>
<sequence length="580" mass="61527">MTIQPANSISWSGGVAVPDEQLGVQKLDEAMNVLTDLLGELELEFTDAPIATKKDAKSTGTLDTALSVLHQQLAELENDLRKRSQVAESVSQSLDLASTQPAIVQETSHLKVGDNREILAKVLPTPPPQPAAICQRSQSPSGWTWRLPPGTQQFVPSPRHSMTNSPGALAARQPRGQVLMVQPQAQVPQTMPLQRSSTPMAPKDAWSKPVSPAQAMANAAISATANLAPTAPATAPVLGRALSPAPGVGARPTPLPFVPASCCWRSPSEGRVPGAFGIRPDAQSPMRRRQEEMPSPASRQGFRSPSPRQSGRGGTPGFGTTTTSPCNISRAGRSPSEGRVTYGGSVPRGAWARGDPRSSFRREATTGAHSFNLCQSASMTSSHPSFCASQSVMGGGGFNTAPAPAASYIVDLADPIDQMLGNALRSLDAAAASKLMLRRLAPGRYEIDGRKVTVRWSEQGAGLVAIEDEVLDPRGSAMPLRAYLGQAGNVVASLSGQRADMPKIARVPKSQRLTFDDKQAEKNLAAQIEKLGSERCESMRLAVEQARLREEAAEAYEKLTQGFAPSRILAPSPPANRMSL</sequence>
<dbReference type="AlphaFoldDB" id="A0A9P1DTK5"/>
<organism evidence="2">
    <name type="scientific">Cladocopium goreaui</name>
    <dbReference type="NCBI Taxonomy" id="2562237"/>
    <lineage>
        <taxon>Eukaryota</taxon>
        <taxon>Sar</taxon>
        <taxon>Alveolata</taxon>
        <taxon>Dinophyceae</taxon>
        <taxon>Suessiales</taxon>
        <taxon>Symbiodiniaceae</taxon>
        <taxon>Cladocopium</taxon>
    </lineage>
</organism>
<proteinExistence type="predicted"/>
<evidence type="ECO:0000313" key="4">
    <source>
        <dbReference type="Proteomes" id="UP001152797"/>
    </source>
</evidence>
<name>A0A9P1DTK5_9DINO</name>